<protein>
    <recommendedName>
        <fullName evidence="4 9">N-(5'-phosphoribosyl)anthranilate isomerase</fullName>
        <shortName evidence="9">PRAI</shortName>
        <ecNumber evidence="3 9">5.3.1.24</ecNumber>
    </recommendedName>
</protein>
<evidence type="ECO:0000313" key="13">
    <source>
        <dbReference type="Proteomes" id="UP000298774"/>
    </source>
</evidence>
<comment type="pathway">
    <text evidence="2 9">Amino-acid biosynthesis; L-tryptophan biosynthesis; L-tryptophan from chorismate: step 3/5.</text>
</comment>
<proteinExistence type="inferred from homology"/>
<reference evidence="12 13" key="1">
    <citation type="submission" date="2018-09" db="EMBL/GenBank/DDBJ databases">
        <title>Whole genome based analysis of evolution and adaptive divergence in Indian and Brazilian strains of Azospirillum brasilense.</title>
        <authorList>
            <person name="Singh C."/>
            <person name="Tripathi A.K."/>
        </authorList>
    </citation>
    <scope>NUCLEOTIDE SEQUENCE [LARGE SCALE GENOMIC DNA]</scope>
    <source>
        <strain evidence="12 13">MTCC4038</strain>
    </source>
</reference>
<evidence type="ECO:0000256" key="5">
    <source>
        <dbReference type="ARBA" id="ARBA00022605"/>
    </source>
</evidence>
<evidence type="ECO:0000313" key="14">
    <source>
        <dbReference type="Proteomes" id="UP001277471"/>
    </source>
</evidence>
<dbReference type="Gene3D" id="3.20.20.70">
    <property type="entry name" value="Aldolase class I"/>
    <property type="match status" value="1"/>
</dbReference>
<dbReference type="KEGG" id="abf:AMK58_12575"/>
<dbReference type="NCBIfam" id="NF002295">
    <property type="entry name" value="PRK01222.1-1"/>
    <property type="match status" value="1"/>
</dbReference>
<accession>A0A0N7I835</accession>
<dbReference type="GeneID" id="56452129"/>
<dbReference type="InterPro" id="IPR011060">
    <property type="entry name" value="RibuloseP-bd_barrel"/>
</dbReference>
<evidence type="ECO:0000259" key="10">
    <source>
        <dbReference type="Pfam" id="PF00697"/>
    </source>
</evidence>
<evidence type="ECO:0000313" key="11">
    <source>
        <dbReference type="EMBL" id="MDX5955001.1"/>
    </source>
</evidence>
<evidence type="ECO:0000256" key="3">
    <source>
        <dbReference type="ARBA" id="ARBA00012572"/>
    </source>
</evidence>
<keyword evidence="5 9" id="KW-0028">Amino-acid biosynthesis</keyword>
<sequence length="218" mass="23032">MPVPKPVSVKICGLTEPLSLHAAVAGGARYVGFVFYPPSPRSIAPSMGAELARLVPTGVRTVGLFVDPENDFLEHVVSQVPFDLIQLHGKETPRRIAEVKAAFNIPVMKAIKVGGSEDLAAALEAAEVADRLLFDAKPPAKVSALPGGNGIAFDWTLLAGRSWPKPWMLSGGLKPENAAEAVRTTGATALDVSSGVEDRPGHKDPELIRRFLNSVAGL</sequence>
<comment type="catalytic activity">
    <reaction evidence="1 9">
        <text>N-(5-phospho-beta-D-ribosyl)anthranilate = 1-(2-carboxyphenylamino)-1-deoxy-D-ribulose 5-phosphate</text>
        <dbReference type="Rhea" id="RHEA:21540"/>
        <dbReference type="ChEBI" id="CHEBI:18277"/>
        <dbReference type="ChEBI" id="CHEBI:58613"/>
        <dbReference type="EC" id="5.3.1.24"/>
    </reaction>
</comment>
<dbReference type="Proteomes" id="UP000298774">
    <property type="component" value="Chromosome"/>
</dbReference>
<dbReference type="InterPro" id="IPR013785">
    <property type="entry name" value="Aldolase_TIM"/>
</dbReference>
<evidence type="ECO:0000256" key="2">
    <source>
        <dbReference type="ARBA" id="ARBA00004664"/>
    </source>
</evidence>
<dbReference type="UniPathway" id="UPA00035">
    <property type="reaction ID" value="UER00042"/>
</dbReference>
<dbReference type="Proteomes" id="UP001277471">
    <property type="component" value="Unassembled WGS sequence"/>
</dbReference>
<keyword evidence="6 9" id="KW-0822">Tryptophan biosynthesis</keyword>
<dbReference type="InterPro" id="IPR044643">
    <property type="entry name" value="TrpF_fam"/>
</dbReference>
<feature type="domain" description="N-(5'phosphoribosyl) anthranilate isomerase (PRAI)" evidence="10">
    <location>
        <begin position="9"/>
        <end position="213"/>
    </location>
</feature>
<dbReference type="HAMAP" id="MF_00135">
    <property type="entry name" value="PRAI"/>
    <property type="match status" value="1"/>
</dbReference>
<keyword evidence="14" id="KW-1185">Reference proteome</keyword>
<gene>
    <name evidence="9" type="primary">trpF</name>
    <name evidence="12" type="ORF">D3868_06795</name>
    <name evidence="11" type="ORF">SIM66_27910</name>
</gene>
<name>A0A0N7I835_AZOBR</name>
<dbReference type="CDD" id="cd00405">
    <property type="entry name" value="PRAI"/>
    <property type="match status" value="1"/>
</dbReference>
<comment type="similarity">
    <text evidence="9">Belongs to the TrpF family.</text>
</comment>
<evidence type="ECO:0000256" key="8">
    <source>
        <dbReference type="ARBA" id="ARBA00023235"/>
    </source>
</evidence>
<evidence type="ECO:0000256" key="7">
    <source>
        <dbReference type="ARBA" id="ARBA00023141"/>
    </source>
</evidence>
<reference evidence="11 14" key="2">
    <citation type="submission" date="2023-11" db="EMBL/GenBank/DDBJ databases">
        <title>MicrobeMod: A computational toolkit for identifying prokaryotic methylation and restriction-modification with nanopore sequencing.</title>
        <authorList>
            <person name="Crits-Christoph A."/>
            <person name="Kang S.C."/>
            <person name="Lee H."/>
            <person name="Ostrov N."/>
        </authorList>
    </citation>
    <scope>NUCLEOTIDE SEQUENCE [LARGE SCALE GENOMIC DNA]</scope>
    <source>
        <strain evidence="11 14">ATCC 29145</strain>
    </source>
</reference>
<dbReference type="Pfam" id="PF00697">
    <property type="entry name" value="PRAI"/>
    <property type="match status" value="1"/>
</dbReference>
<evidence type="ECO:0000256" key="6">
    <source>
        <dbReference type="ARBA" id="ARBA00022822"/>
    </source>
</evidence>
<evidence type="ECO:0000256" key="9">
    <source>
        <dbReference type="HAMAP-Rule" id="MF_00135"/>
    </source>
</evidence>
<keyword evidence="7 9" id="KW-0057">Aromatic amino acid biosynthesis</keyword>
<dbReference type="GO" id="GO:0000162">
    <property type="term" value="P:L-tryptophan biosynthetic process"/>
    <property type="evidence" value="ECO:0007669"/>
    <property type="project" value="UniProtKB-UniRule"/>
</dbReference>
<dbReference type="RefSeq" id="WP_059398948.1">
    <property type="nucleotide sequence ID" value="NZ_CP012914.1"/>
</dbReference>
<dbReference type="EMBL" id="CP032339">
    <property type="protein sequence ID" value="QCO08779.1"/>
    <property type="molecule type" value="Genomic_DNA"/>
</dbReference>
<dbReference type="PANTHER" id="PTHR42894">
    <property type="entry name" value="N-(5'-PHOSPHORIBOSYL)ANTHRANILATE ISOMERASE"/>
    <property type="match status" value="1"/>
</dbReference>
<evidence type="ECO:0000256" key="1">
    <source>
        <dbReference type="ARBA" id="ARBA00001164"/>
    </source>
</evidence>
<dbReference type="PANTHER" id="PTHR42894:SF1">
    <property type="entry name" value="N-(5'-PHOSPHORIBOSYL)ANTHRANILATE ISOMERASE"/>
    <property type="match status" value="1"/>
</dbReference>
<evidence type="ECO:0000256" key="4">
    <source>
        <dbReference type="ARBA" id="ARBA00022272"/>
    </source>
</evidence>
<dbReference type="EC" id="5.3.1.24" evidence="3 9"/>
<dbReference type="InterPro" id="IPR001240">
    <property type="entry name" value="PRAI_dom"/>
</dbReference>
<dbReference type="AlphaFoldDB" id="A0A0N7I835"/>
<evidence type="ECO:0000313" key="12">
    <source>
        <dbReference type="EMBL" id="QCO08779.1"/>
    </source>
</evidence>
<dbReference type="GO" id="GO:0004640">
    <property type="term" value="F:phosphoribosylanthranilate isomerase activity"/>
    <property type="evidence" value="ECO:0007669"/>
    <property type="project" value="UniProtKB-UniRule"/>
</dbReference>
<dbReference type="EMBL" id="JAWXYC010000004">
    <property type="protein sequence ID" value="MDX5955001.1"/>
    <property type="molecule type" value="Genomic_DNA"/>
</dbReference>
<keyword evidence="8 9" id="KW-0413">Isomerase</keyword>
<organism evidence="12 13">
    <name type="scientific">Azospirillum brasilense</name>
    <dbReference type="NCBI Taxonomy" id="192"/>
    <lineage>
        <taxon>Bacteria</taxon>
        <taxon>Pseudomonadati</taxon>
        <taxon>Pseudomonadota</taxon>
        <taxon>Alphaproteobacteria</taxon>
        <taxon>Rhodospirillales</taxon>
        <taxon>Azospirillaceae</taxon>
        <taxon>Azospirillum</taxon>
    </lineage>
</organism>
<dbReference type="SUPFAM" id="SSF51366">
    <property type="entry name" value="Ribulose-phoshate binding barrel"/>
    <property type="match status" value="1"/>
</dbReference>